<sequence>MNALERFIDPISGFSSKPAPFVVEIFAWYLHEIKLKDRFQTSDIGPCFDEVHMSRPANVSLVLTRLCEKNPPRLIKDSKGYRLHQNARKELALRLPQRATSTATTALLNDLTSKVRNPTHKVFLNEALLCFRHHAYRAAIVMVWNLAYSHILGRIFDAHLQDFEQQRAKVYPKLPTVTKLTDFEDYGERQVIEICRGARIFSATICKILTERLNRRNSAAHPSSATFTAVQAEDMITDLVNNVLLVTGPLPQGTNSHGSS</sequence>
<organism evidence="1 2">
    <name type="scientific">Paraburkholderia steynii</name>
    <dbReference type="NCBI Taxonomy" id="1245441"/>
    <lineage>
        <taxon>Bacteria</taxon>
        <taxon>Pseudomonadati</taxon>
        <taxon>Pseudomonadota</taxon>
        <taxon>Betaproteobacteria</taxon>
        <taxon>Burkholderiales</taxon>
        <taxon>Burkholderiaceae</taxon>
        <taxon>Paraburkholderia</taxon>
    </lineage>
</organism>
<dbReference type="RefSeq" id="WP_091782817.1">
    <property type="nucleotide sequence ID" value="NZ_FNDI01000016.1"/>
</dbReference>
<evidence type="ECO:0000313" key="1">
    <source>
        <dbReference type="EMBL" id="SDI38909.1"/>
    </source>
</evidence>
<gene>
    <name evidence="1" type="ORF">SAMN04487926_11631</name>
</gene>
<reference evidence="1" key="1">
    <citation type="submission" date="2016-10" db="EMBL/GenBank/DDBJ databases">
        <authorList>
            <person name="Varghese N."/>
            <person name="Submissions S."/>
        </authorList>
    </citation>
    <scope>NUCLEOTIDE SEQUENCE [LARGE SCALE GENOMIC DNA]</scope>
    <source>
        <strain evidence="1">YR281</strain>
    </source>
</reference>
<accession>A0A7Z7BAK7</accession>
<protein>
    <recommendedName>
        <fullName evidence="3">DUF4145 domain-containing protein</fullName>
    </recommendedName>
</protein>
<dbReference type="Proteomes" id="UP000198900">
    <property type="component" value="Unassembled WGS sequence"/>
</dbReference>
<keyword evidence="2" id="KW-1185">Reference proteome</keyword>
<dbReference type="EMBL" id="FNDI01000016">
    <property type="protein sequence ID" value="SDI38909.1"/>
    <property type="molecule type" value="Genomic_DNA"/>
</dbReference>
<comment type="caution">
    <text evidence="1">The sequence shown here is derived from an EMBL/GenBank/DDBJ whole genome shotgun (WGS) entry which is preliminary data.</text>
</comment>
<evidence type="ECO:0000313" key="2">
    <source>
        <dbReference type="Proteomes" id="UP000198900"/>
    </source>
</evidence>
<evidence type="ECO:0008006" key="3">
    <source>
        <dbReference type="Google" id="ProtNLM"/>
    </source>
</evidence>
<name>A0A7Z7BAK7_9BURK</name>
<dbReference type="AlphaFoldDB" id="A0A7Z7BAK7"/>
<proteinExistence type="predicted"/>